<reference evidence="1 2" key="1">
    <citation type="journal article" date="2014" name="Genome Biol. Evol.">
        <title>The genome of the myxosporean Thelohanellus kitauei shows adaptations to nutrient acquisition within its fish host.</title>
        <authorList>
            <person name="Yang Y."/>
            <person name="Xiong J."/>
            <person name="Zhou Z."/>
            <person name="Huo F."/>
            <person name="Miao W."/>
            <person name="Ran C."/>
            <person name="Liu Y."/>
            <person name="Zhang J."/>
            <person name="Feng J."/>
            <person name="Wang M."/>
            <person name="Wang M."/>
            <person name="Wang L."/>
            <person name="Yao B."/>
        </authorList>
    </citation>
    <scope>NUCLEOTIDE SEQUENCE [LARGE SCALE GENOMIC DNA]</scope>
    <source>
        <strain evidence="1">Wuqing</strain>
    </source>
</reference>
<protein>
    <submittedName>
        <fullName evidence="1">Uncharacterized protein</fullName>
    </submittedName>
</protein>
<comment type="caution">
    <text evidence="1">The sequence shown here is derived from an EMBL/GenBank/DDBJ whole genome shotgun (WGS) entry which is preliminary data.</text>
</comment>
<dbReference type="AlphaFoldDB" id="A0A0C2N9L4"/>
<sequence length="104" mass="11828">MSDQEFGPALPPQYAAKKRVYGPSLPEKPMPDKESILYLDLESSDSEYEDIGPKISEFSENTEEPDEEVEKLTSWPVKTDSCKTKKSDREDWMSLPKKVANVQS</sequence>
<organism evidence="1 2">
    <name type="scientific">Thelohanellus kitauei</name>
    <name type="common">Myxosporean</name>
    <dbReference type="NCBI Taxonomy" id="669202"/>
    <lineage>
        <taxon>Eukaryota</taxon>
        <taxon>Metazoa</taxon>
        <taxon>Cnidaria</taxon>
        <taxon>Myxozoa</taxon>
        <taxon>Myxosporea</taxon>
        <taxon>Bivalvulida</taxon>
        <taxon>Platysporina</taxon>
        <taxon>Myxobolidae</taxon>
        <taxon>Thelohanellus</taxon>
    </lineage>
</organism>
<proteinExistence type="predicted"/>
<name>A0A0C2N9L4_THEKT</name>
<gene>
    <name evidence="1" type="ORF">RF11_00507</name>
</gene>
<evidence type="ECO:0000313" key="1">
    <source>
        <dbReference type="EMBL" id="KII73040.1"/>
    </source>
</evidence>
<evidence type="ECO:0000313" key="2">
    <source>
        <dbReference type="Proteomes" id="UP000031668"/>
    </source>
</evidence>
<accession>A0A0C2N9L4</accession>
<keyword evidence="2" id="KW-1185">Reference proteome</keyword>
<dbReference type="Proteomes" id="UP000031668">
    <property type="component" value="Unassembled WGS sequence"/>
</dbReference>
<dbReference type="EMBL" id="JWZT01001023">
    <property type="protein sequence ID" value="KII73040.1"/>
    <property type="molecule type" value="Genomic_DNA"/>
</dbReference>